<dbReference type="InterPro" id="IPR003439">
    <property type="entry name" value="ABC_transporter-like_ATP-bd"/>
</dbReference>
<comment type="caution">
    <text evidence="6">The sequence shown here is derived from an EMBL/GenBank/DDBJ whole genome shotgun (WGS) entry which is preliminary data.</text>
</comment>
<evidence type="ECO:0000256" key="4">
    <source>
        <dbReference type="ARBA" id="ARBA00022840"/>
    </source>
</evidence>
<dbReference type="SUPFAM" id="SSF52540">
    <property type="entry name" value="P-loop containing nucleoside triphosphate hydrolases"/>
    <property type="match status" value="1"/>
</dbReference>
<reference evidence="6 7" key="1">
    <citation type="journal article" date="2018" name="Vet. Microbiol.">
        <title>Characterisation of Staphylococcus felis isolated from cats using whole genome sequencing.</title>
        <authorList>
            <person name="Worthing K."/>
            <person name="Pang S."/>
            <person name="Trott D.J."/>
            <person name="Abraham S."/>
            <person name="Coombs G.W."/>
            <person name="Jordan D."/>
            <person name="McIntyre L."/>
            <person name="Davies M.R."/>
            <person name="Norris J."/>
        </authorList>
    </citation>
    <scope>NUCLEOTIDE SEQUENCE [LARGE SCALE GENOMIC DNA]</scope>
    <source>
        <strain evidence="6 7">F25</strain>
    </source>
</reference>
<sequence>MDSVIETIQLSKKYATSEALSHFDFKVTKGEICAIIGKNGAGKSTLFKLLSNELLMTGGKIELFGHHYKSSSEVKKRIGFLIERPKFYENLTAYQNLKYLAKLRGITHTNRLDEVLKLVGLYEVKKHKVETFSIGMKQRLGIAQAMLHHPDCLILDEPTNGLDVEGIANIRHLILKLNKEYGVTILISSHILSELKMVAERFIFIRDGRLIHDITKAELEEKSKKYLLLQVDNVPEAVRLLETHFKAIQYTVLPNQVIQIHNYMEEAHQINKILVEHHILIKEFRIDQKELETYFLELEEAESNV</sequence>
<dbReference type="RefSeq" id="WP_115856953.1">
    <property type="nucleotide sequence ID" value="NZ_CAJUZR010000012.1"/>
</dbReference>
<comment type="similarity">
    <text evidence="1">Belongs to the ABC transporter superfamily.</text>
</comment>
<dbReference type="AlphaFoldDB" id="A0AAX1RVB9"/>
<dbReference type="SMART" id="SM00382">
    <property type="entry name" value="AAA"/>
    <property type="match status" value="1"/>
</dbReference>
<dbReference type="EMBL" id="QKYD01000107">
    <property type="protein sequence ID" value="REI21484.1"/>
    <property type="molecule type" value="Genomic_DNA"/>
</dbReference>
<organism evidence="6 7">
    <name type="scientific">Staphylococcus felis</name>
    <dbReference type="NCBI Taxonomy" id="46127"/>
    <lineage>
        <taxon>Bacteria</taxon>
        <taxon>Bacillati</taxon>
        <taxon>Bacillota</taxon>
        <taxon>Bacilli</taxon>
        <taxon>Bacillales</taxon>
        <taxon>Staphylococcaceae</taxon>
        <taxon>Staphylococcus</taxon>
    </lineage>
</organism>
<evidence type="ECO:0000256" key="2">
    <source>
        <dbReference type="ARBA" id="ARBA00022448"/>
    </source>
</evidence>
<dbReference type="GO" id="GO:0005524">
    <property type="term" value="F:ATP binding"/>
    <property type="evidence" value="ECO:0007669"/>
    <property type="project" value="UniProtKB-KW"/>
</dbReference>
<dbReference type="Proteomes" id="UP000256337">
    <property type="component" value="Unassembled WGS sequence"/>
</dbReference>
<feature type="domain" description="ABC transporter" evidence="5">
    <location>
        <begin position="5"/>
        <end position="232"/>
    </location>
</feature>
<protein>
    <submittedName>
        <fullName evidence="6">ABC transporter ATP-binding protein</fullName>
    </submittedName>
</protein>
<evidence type="ECO:0000256" key="3">
    <source>
        <dbReference type="ARBA" id="ARBA00022741"/>
    </source>
</evidence>
<dbReference type="PANTHER" id="PTHR43335:SF8">
    <property type="entry name" value="ABC TRANSPORTER, ATP-BINDING PROTEIN"/>
    <property type="match status" value="1"/>
</dbReference>
<dbReference type="InterPro" id="IPR003593">
    <property type="entry name" value="AAA+_ATPase"/>
</dbReference>
<name>A0AAX1RVB9_9STAP</name>
<dbReference type="GO" id="GO:0016887">
    <property type="term" value="F:ATP hydrolysis activity"/>
    <property type="evidence" value="ECO:0007669"/>
    <property type="project" value="InterPro"/>
</dbReference>
<dbReference type="PROSITE" id="PS50893">
    <property type="entry name" value="ABC_TRANSPORTER_2"/>
    <property type="match status" value="1"/>
</dbReference>
<keyword evidence="3" id="KW-0547">Nucleotide-binding</keyword>
<gene>
    <name evidence="6" type="ORF">DOS76_06960</name>
</gene>
<evidence type="ECO:0000313" key="6">
    <source>
        <dbReference type="EMBL" id="REI21484.1"/>
    </source>
</evidence>
<evidence type="ECO:0000256" key="1">
    <source>
        <dbReference type="ARBA" id="ARBA00005417"/>
    </source>
</evidence>
<keyword evidence="4 6" id="KW-0067">ATP-binding</keyword>
<keyword evidence="2" id="KW-0813">Transport</keyword>
<proteinExistence type="inferred from homology"/>
<dbReference type="Pfam" id="PF00005">
    <property type="entry name" value="ABC_tran"/>
    <property type="match status" value="1"/>
</dbReference>
<dbReference type="Gene3D" id="3.40.50.300">
    <property type="entry name" value="P-loop containing nucleotide triphosphate hydrolases"/>
    <property type="match status" value="1"/>
</dbReference>
<accession>A0AAX1RVB9</accession>
<evidence type="ECO:0000259" key="5">
    <source>
        <dbReference type="PROSITE" id="PS50893"/>
    </source>
</evidence>
<dbReference type="PANTHER" id="PTHR43335">
    <property type="entry name" value="ABC TRANSPORTER, ATP-BINDING PROTEIN"/>
    <property type="match status" value="1"/>
</dbReference>
<evidence type="ECO:0000313" key="7">
    <source>
        <dbReference type="Proteomes" id="UP000256337"/>
    </source>
</evidence>
<dbReference type="InterPro" id="IPR027417">
    <property type="entry name" value="P-loop_NTPase"/>
</dbReference>